<organism evidence="2 3">
    <name type="scientific">Clostridium magnum DSM 2767</name>
    <dbReference type="NCBI Taxonomy" id="1121326"/>
    <lineage>
        <taxon>Bacteria</taxon>
        <taxon>Bacillati</taxon>
        <taxon>Bacillota</taxon>
        <taxon>Clostridia</taxon>
        <taxon>Eubacteriales</taxon>
        <taxon>Clostridiaceae</taxon>
        <taxon>Clostridium</taxon>
    </lineage>
</organism>
<dbReference type="RefSeq" id="WP_066630341.1">
    <property type="nucleotide sequence ID" value="NZ_FQXL01000030.1"/>
</dbReference>
<dbReference type="PATRIC" id="fig|1121326.3.peg.5815"/>
<gene>
    <name evidence="2" type="ORF">CLMAG_57580</name>
</gene>
<dbReference type="AlphaFoldDB" id="A0A162QR57"/>
<protein>
    <submittedName>
        <fullName evidence="2">Uncharacterized protein</fullName>
    </submittedName>
</protein>
<comment type="caution">
    <text evidence="2">The sequence shown here is derived from an EMBL/GenBank/DDBJ whole genome shotgun (WGS) entry which is preliminary data.</text>
</comment>
<dbReference type="EMBL" id="LWAE01000013">
    <property type="protein sequence ID" value="KZL88854.1"/>
    <property type="molecule type" value="Genomic_DNA"/>
</dbReference>
<dbReference type="Proteomes" id="UP000076603">
    <property type="component" value="Unassembled WGS sequence"/>
</dbReference>
<evidence type="ECO:0000313" key="2">
    <source>
        <dbReference type="EMBL" id="KZL88854.1"/>
    </source>
</evidence>
<feature type="compositionally biased region" description="Basic residues" evidence="1">
    <location>
        <begin position="80"/>
        <end position="89"/>
    </location>
</feature>
<keyword evidence="3" id="KW-1185">Reference proteome</keyword>
<proteinExistence type="predicted"/>
<evidence type="ECO:0000313" key="3">
    <source>
        <dbReference type="Proteomes" id="UP000076603"/>
    </source>
</evidence>
<reference evidence="2 3" key="1">
    <citation type="submission" date="2016-04" db="EMBL/GenBank/DDBJ databases">
        <title>Genome sequence of Clostridium magnum DSM 2767.</title>
        <authorList>
            <person name="Poehlein A."/>
            <person name="Uhlig R."/>
            <person name="Fischer R."/>
            <person name="Bahl H."/>
            <person name="Daniel R."/>
        </authorList>
    </citation>
    <scope>NUCLEOTIDE SEQUENCE [LARGE SCALE GENOMIC DNA]</scope>
    <source>
        <strain evidence="2 3">DSM 2767</strain>
    </source>
</reference>
<evidence type="ECO:0000256" key="1">
    <source>
        <dbReference type="SAM" id="MobiDB-lite"/>
    </source>
</evidence>
<accession>A0A162QR57</accession>
<name>A0A162QR57_9CLOT</name>
<sequence length="105" mass="12085">MASWKNAWLELENSVKGSAEKLSDKKGMVKEKQIVNEMINLMKYIAERNNIPMSDIVVPKEKKETVTANKAVVKKDTSSTRKKKRTYRKKRKSIIDKALDFLGLD</sequence>
<feature type="region of interest" description="Disordered" evidence="1">
    <location>
        <begin position="69"/>
        <end position="89"/>
    </location>
</feature>